<dbReference type="GO" id="GO:0006751">
    <property type="term" value="P:glutathione catabolic process"/>
    <property type="evidence" value="ECO:0007669"/>
    <property type="project" value="UniProtKB-UniRule"/>
</dbReference>
<dbReference type="PRINTS" id="PR01210">
    <property type="entry name" value="GGTRANSPTASE"/>
</dbReference>
<feature type="binding site" evidence="2">
    <location>
        <position position="517"/>
    </location>
    <ligand>
        <name>L-glutamate</name>
        <dbReference type="ChEBI" id="CHEBI:29985"/>
    </ligand>
</feature>
<keyword evidence="5" id="KW-1185">Reference proteome</keyword>
<dbReference type="PANTHER" id="PTHR11686:SF62">
    <property type="entry name" value="GLUTATHIONE HYDROLASE"/>
    <property type="match status" value="1"/>
</dbReference>
<feature type="binding site" evidence="2">
    <location>
        <position position="586"/>
    </location>
    <ligand>
        <name>L-glutamate</name>
        <dbReference type="ChEBI" id="CHEBI:29985"/>
    </ligand>
</feature>
<dbReference type="GO" id="GO:0036374">
    <property type="term" value="F:glutathione hydrolase activity"/>
    <property type="evidence" value="ECO:0007669"/>
    <property type="project" value="UniProtKB-UniRule"/>
</dbReference>
<dbReference type="InterPro" id="IPR029055">
    <property type="entry name" value="Ntn_hydrolases_N"/>
</dbReference>
<dbReference type="OrthoDB" id="1081007at2759"/>
<evidence type="ECO:0000256" key="2">
    <source>
        <dbReference type="PIRSR" id="PIRSR600101-2"/>
    </source>
</evidence>
<dbReference type="GO" id="GO:0103068">
    <property type="term" value="F:leukotriene C4 gamma-glutamyl transferase activity"/>
    <property type="evidence" value="ECO:0007669"/>
    <property type="project" value="UniProtKB-EC"/>
</dbReference>
<evidence type="ECO:0000313" key="5">
    <source>
        <dbReference type="Proteomes" id="UP000664169"/>
    </source>
</evidence>
<comment type="catalytic activity">
    <reaction evidence="3">
        <text>an S-substituted glutathione + H2O = an S-substituted L-cysteinylglycine + L-glutamate</text>
        <dbReference type="Rhea" id="RHEA:59468"/>
        <dbReference type="ChEBI" id="CHEBI:15377"/>
        <dbReference type="ChEBI" id="CHEBI:29985"/>
        <dbReference type="ChEBI" id="CHEBI:90779"/>
        <dbReference type="ChEBI" id="CHEBI:143103"/>
        <dbReference type="EC" id="3.4.19.13"/>
    </reaction>
</comment>
<feature type="binding site" evidence="2">
    <location>
        <begin position="493"/>
        <end position="495"/>
    </location>
    <ligand>
        <name>L-glutamate</name>
        <dbReference type="ChEBI" id="CHEBI:29985"/>
    </ligand>
</feature>
<accession>A0A8H3EDB4</accession>
<protein>
    <recommendedName>
        <fullName evidence="3">Glutathione hydrolase</fullName>
        <ecNumber evidence="3">2.3.2.2</ecNumber>
        <ecNumber evidence="3">3.4.19.13</ecNumber>
    </recommendedName>
    <alternativeName>
        <fullName evidence="3">Gamma-glutamyltransferase</fullName>
    </alternativeName>
    <alternativeName>
        <fullName evidence="3">Gamma-glutamyltranspeptidase</fullName>
    </alternativeName>
</protein>
<reference evidence="4" key="1">
    <citation type="submission" date="2021-03" db="EMBL/GenBank/DDBJ databases">
        <authorList>
            <person name="Tagirdzhanova G."/>
        </authorList>
    </citation>
    <scope>NUCLEOTIDE SEQUENCE</scope>
</reference>
<evidence type="ECO:0000313" key="4">
    <source>
        <dbReference type="EMBL" id="CAF9903164.1"/>
    </source>
</evidence>
<comment type="caution">
    <text evidence="4">The sequence shown here is derived from an EMBL/GenBank/DDBJ whole genome shotgun (WGS) entry which is preliminary data.</text>
</comment>
<dbReference type="Pfam" id="PF01019">
    <property type="entry name" value="G_glu_transpept"/>
    <property type="match status" value="1"/>
</dbReference>
<dbReference type="InterPro" id="IPR043137">
    <property type="entry name" value="GGT_ssub_C"/>
</dbReference>
<proteinExistence type="predicted"/>
<evidence type="ECO:0000256" key="3">
    <source>
        <dbReference type="RuleBase" id="RU368068"/>
    </source>
</evidence>
<keyword evidence="3" id="KW-0808">Transferase</keyword>
<keyword evidence="3" id="KW-0378">Hydrolase</keyword>
<dbReference type="PANTHER" id="PTHR11686">
    <property type="entry name" value="GAMMA GLUTAMYL TRANSPEPTIDASE"/>
    <property type="match status" value="1"/>
</dbReference>
<sequence>MICHLYKTVEAFTTVGLISTGAAFGLDLYCLRQSTRLGRYNVMGNQASREQKTILAQNDWSDDFREPSLEVPEFSHEIKRPYKAQRPIEVHSFGYQVPPEQTAYDSPSVERDDHSPIQQTVFAPFIEQHAGARGKNAAVACESDVCSQIGITLNEAGGNAADMIVGTTLCIGVVAMYHAGIGGGGFALIHHPNGTNIALDFRETAPSGAFPDMWEAQPLDQIFGGLAVGVPGELRGLEYIHSNFGMLPWEMVVAPAVKLATEGWQVNKDLERYMEVTATRIRDIFTKDPVWAEDFAPNGTRLGIGETIRRPKLGKTLRQIGRHGASVFYEGEMAQQTVATVMKHGGIITEDDLRNYKVEVREPISIQYGNATVTSVPAPAGGGSVLSILKIMEGYDFSDGVNLTTHRLNEAFRFAYGGRAVMGDPAFVDRTNKLEKFIVTDEYAQHTRDKLSDTNTLGWADYTPSGFETHDTHGTSHIVTSDSSGLTVSLTTTVNLYFGSGVMVPESGIILNDQMADFSTPHPAPPFYRPPAPANFAGPGKRPLSSMSPTIVTFPTEFSNTAASNDDLERHSKSSIPFLVLGGAGGVRIVTLIASLLLTLLPPYFPLSPTSDPLSLQEALALPRIHDALSPNETSIELGDAEASIVGFDRSTAAFLSSTGHKITWVEPHYSAAQAISWQCSSNKNGKQDCGFIAASDPRHLLSGARVR</sequence>
<dbReference type="EC" id="2.3.2.2" evidence="3"/>
<dbReference type="Proteomes" id="UP000664169">
    <property type="component" value="Unassembled WGS sequence"/>
</dbReference>
<evidence type="ECO:0000256" key="1">
    <source>
        <dbReference type="PIRSR" id="PIRSR600101-1"/>
    </source>
</evidence>
<dbReference type="EC" id="3.4.19.13" evidence="3"/>
<comment type="catalytic activity">
    <reaction evidence="3">
        <text>an N-terminal (5-L-glutamyl)-[peptide] + an alpha-amino acid = 5-L-glutamyl amino acid + an N-terminal L-alpha-aminoacyl-[peptide]</text>
        <dbReference type="Rhea" id="RHEA:23904"/>
        <dbReference type="Rhea" id="RHEA-COMP:9780"/>
        <dbReference type="Rhea" id="RHEA-COMP:9795"/>
        <dbReference type="ChEBI" id="CHEBI:77644"/>
        <dbReference type="ChEBI" id="CHEBI:78597"/>
        <dbReference type="ChEBI" id="CHEBI:78599"/>
        <dbReference type="ChEBI" id="CHEBI:78608"/>
        <dbReference type="EC" id="2.3.2.2"/>
    </reaction>
</comment>
<comment type="catalytic activity">
    <reaction evidence="3">
        <text>glutathione + H2O = L-cysteinylglycine + L-glutamate</text>
        <dbReference type="Rhea" id="RHEA:28807"/>
        <dbReference type="ChEBI" id="CHEBI:15377"/>
        <dbReference type="ChEBI" id="CHEBI:29985"/>
        <dbReference type="ChEBI" id="CHEBI:57925"/>
        <dbReference type="ChEBI" id="CHEBI:61694"/>
        <dbReference type="EC" id="3.4.19.13"/>
    </reaction>
</comment>
<comment type="function">
    <text evidence="3">Cleaves the gamma-glutamyl peptide bond of glutathione and glutathione conjugates.</text>
</comment>
<feature type="binding site" evidence="2">
    <location>
        <position position="202"/>
    </location>
    <ligand>
        <name>L-glutamate</name>
        <dbReference type="ChEBI" id="CHEBI:29985"/>
    </ligand>
</feature>
<dbReference type="SUPFAM" id="SSF56235">
    <property type="entry name" value="N-terminal nucleophile aminohydrolases (Ntn hydrolases)"/>
    <property type="match status" value="1"/>
</dbReference>
<dbReference type="AlphaFoldDB" id="A0A8H3EDB4"/>
<dbReference type="Gene3D" id="1.10.246.130">
    <property type="match status" value="1"/>
</dbReference>
<gene>
    <name evidence="4" type="ORF">GOMPHAMPRED_000113</name>
</gene>
<dbReference type="EMBL" id="CAJPDQ010000001">
    <property type="protein sequence ID" value="CAF9903164.1"/>
    <property type="molecule type" value="Genomic_DNA"/>
</dbReference>
<feature type="binding site" evidence="2">
    <location>
        <begin position="545"/>
        <end position="546"/>
    </location>
    <ligand>
        <name>L-glutamate</name>
        <dbReference type="ChEBI" id="CHEBI:29985"/>
    </ligand>
</feature>
<organism evidence="4 5">
    <name type="scientific">Gomphillus americanus</name>
    <dbReference type="NCBI Taxonomy" id="1940652"/>
    <lineage>
        <taxon>Eukaryota</taxon>
        <taxon>Fungi</taxon>
        <taxon>Dikarya</taxon>
        <taxon>Ascomycota</taxon>
        <taxon>Pezizomycotina</taxon>
        <taxon>Lecanoromycetes</taxon>
        <taxon>OSLEUM clade</taxon>
        <taxon>Ostropomycetidae</taxon>
        <taxon>Ostropales</taxon>
        <taxon>Graphidaceae</taxon>
        <taxon>Gomphilloideae</taxon>
        <taxon>Gomphillus</taxon>
    </lineage>
</organism>
<name>A0A8H3EDB4_9LECA</name>
<feature type="active site" description="Nucleophile" evidence="1">
    <location>
        <position position="475"/>
    </location>
</feature>
<dbReference type="GO" id="GO:0005886">
    <property type="term" value="C:plasma membrane"/>
    <property type="evidence" value="ECO:0007669"/>
    <property type="project" value="TreeGrafter"/>
</dbReference>
<comment type="pathway">
    <text evidence="3">Sulfur metabolism; glutathione metabolism.</text>
</comment>
<dbReference type="Gene3D" id="3.60.20.40">
    <property type="match status" value="1"/>
</dbReference>
<keyword evidence="3" id="KW-0012">Acyltransferase</keyword>
<dbReference type="InterPro" id="IPR043138">
    <property type="entry name" value="GGT_lsub"/>
</dbReference>
<dbReference type="InterPro" id="IPR000101">
    <property type="entry name" value="GGT_peptidase"/>
</dbReference>